<comment type="caution">
    <text evidence="11">The sequence shown here is derived from an EMBL/GenBank/DDBJ whole genome shotgun (WGS) entry which is preliminary data.</text>
</comment>
<dbReference type="Proteomes" id="UP001274896">
    <property type="component" value="Unassembled WGS sequence"/>
</dbReference>
<comment type="similarity">
    <text evidence="2 8">Belongs to the urea transporter family.</text>
</comment>
<comment type="subcellular location">
    <subcellularLocation>
        <location evidence="1">Cell membrane</location>
        <topology evidence="1">Multi-pass membrane protein</topology>
    </subcellularLocation>
</comment>
<feature type="transmembrane region" description="Helical" evidence="10">
    <location>
        <begin position="205"/>
        <end position="233"/>
    </location>
</feature>
<dbReference type="PANTHER" id="PTHR10464">
    <property type="entry name" value="UREA TRANSPORTER"/>
    <property type="match status" value="1"/>
</dbReference>
<evidence type="ECO:0000256" key="5">
    <source>
        <dbReference type="ARBA" id="ARBA00022989"/>
    </source>
</evidence>
<evidence type="ECO:0000313" key="12">
    <source>
        <dbReference type="Proteomes" id="UP001274896"/>
    </source>
</evidence>
<feature type="compositionally biased region" description="Basic and acidic residues" evidence="9">
    <location>
        <begin position="235"/>
        <end position="283"/>
    </location>
</feature>
<name>A0AAE0R9K8_9TELE</name>
<dbReference type="Pfam" id="PF03253">
    <property type="entry name" value="UT"/>
    <property type="match status" value="3"/>
</dbReference>
<feature type="transmembrane region" description="Helical" evidence="10">
    <location>
        <begin position="66"/>
        <end position="90"/>
    </location>
</feature>
<evidence type="ECO:0000256" key="4">
    <source>
        <dbReference type="ARBA" id="ARBA00022692"/>
    </source>
</evidence>
<evidence type="ECO:0000256" key="10">
    <source>
        <dbReference type="SAM" id="Phobius"/>
    </source>
</evidence>
<keyword evidence="4 10" id="KW-0812">Transmembrane</keyword>
<feature type="transmembrane region" description="Helical" evidence="10">
    <location>
        <begin position="348"/>
        <end position="366"/>
    </location>
</feature>
<keyword evidence="8" id="KW-0813">Transport</keyword>
<dbReference type="InterPro" id="IPR004937">
    <property type="entry name" value="Urea_transporter"/>
</dbReference>
<feature type="region of interest" description="Disordered" evidence="9">
    <location>
        <begin position="1"/>
        <end position="53"/>
    </location>
</feature>
<dbReference type="EMBL" id="JAUCMX010000005">
    <property type="protein sequence ID" value="KAK3546696.1"/>
    <property type="molecule type" value="Genomic_DNA"/>
</dbReference>
<evidence type="ECO:0000256" key="9">
    <source>
        <dbReference type="SAM" id="MobiDB-lite"/>
    </source>
</evidence>
<evidence type="ECO:0000256" key="3">
    <source>
        <dbReference type="ARBA" id="ARBA00022475"/>
    </source>
</evidence>
<evidence type="ECO:0000256" key="1">
    <source>
        <dbReference type="ARBA" id="ARBA00004651"/>
    </source>
</evidence>
<feature type="transmembrane region" description="Helical" evidence="10">
    <location>
        <begin position="372"/>
        <end position="391"/>
    </location>
</feature>
<reference evidence="11" key="1">
    <citation type="submission" date="2023-06" db="EMBL/GenBank/DDBJ databases">
        <title>Male Hemibagrus guttatus genome.</title>
        <authorList>
            <person name="Bian C."/>
        </authorList>
    </citation>
    <scope>NUCLEOTIDE SEQUENCE</scope>
    <source>
        <strain evidence="11">Male_cb2023</strain>
        <tissue evidence="11">Muscle</tissue>
    </source>
</reference>
<keyword evidence="3 8" id="KW-1003">Cell membrane</keyword>
<evidence type="ECO:0000313" key="11">
    <source>
        <dbReference type="EMBL" id="KAK3546696.1"/>
    </source>
</evidence>
<keyword evidence="5 10" id="KW-1133">Transmembrane helix</keyword>
<dbReference type="AlphaFoldDB" id="A0AAE0R9K8"/>
<dbReference type="PANTHER" id="PTHR10464:SF9">
    <property type="entry name" value="UREA TRANSPORTER"/>
    <property type="match status" value="1"/>
</dbReference>
<evidence type="ECO:0000256" key="6">
    <source>
        <dbReference type="ARBA" id="ARBA00023136"/>
    </source>
</evidence>
<proteinExistence type="inferred from homology"/>
<accession>A0AAE0R9K8</accession>
<feature type="transmembrane region" description="Helical" evidence="10">
    <location>
        <begin position="96"/>
        <end position="116"/>
    </location>
</feature>
<keyword evidence="12" id="KW-1185">Reference proteome</keyword>
<feature type="transmembrane region" description="Helical" evidence="10">
    <location>
        <begin position="128"/>
        <end position="150"/>
    </location>
</feature>
<dbReference type="GO" id="GO:0005886">
    <property type="term" value="C:plasma membrane"/>
    <property type="evidence" value="ECO:0007669"/>
    <property type="project" value="UniProtKB-SubCell"/>
</dbReference>
<gene>
    <name evidence="11" type="ORF">QTP70_032176</name>
</gene>
<feature type="transmembrane region" description="Helical" evidence="10">
    <location>
        <begin position="321"/>
        <end position="341"/>
    </location>
</feature>
<dbReference type="Gene3D" id="1.10.3430.10">
    <property type="entry name" value="Ammonium transporter AmtB like domains"/>
    <property type="match status" value="3"/>
</dbReference>
<dbReference type="GO" id="GO:0015204">
    <property type="term" value="F:urea transmembrane transporter activity"/>
    <property type="evidence" value="ECO:0007669"/>
    <property type="project" value="InterPro"/>
</dbReference>
<protein>
    <recommendedName>
        <fullName evidence="8">Urea transporter</fullName>
    </recommendedName>
</protein>
<dbReference type="InterPro" id="IPR029020">
    <property type="entry name" value="Ammonium/urea_transptr"/>
</dbReference>
<sequence length="429" mass="47342">MSDDLSPAGPKAPTGREGGKCGRRSPPPMRNEAERVPAMKRKKKQVSSGPSSADRNQAFLMQLLEWLLRGVSGVIMVNNPLSGALILIALSIASPWQALLGSLGLLSSTGTAILIGQQRAEISRGEHGYNGMLVALLIGVFSNAGDWYWWLLLPACLAGAATADLDDSLFGNLPQKEVWSDGQLVQGAVLGVGQIYACDNLGSTLIILAAVMLYSPVLAFHALLGSSLGMLAGERERREEKRREEKRREEKRREEKRREEKRREEKRREEKRREEKRREEKRREEKKRKEKKRKEKKRKEIIVFLQQLSGLSVPVRQDVLYTGLAGFNGALGCMAVGQLLFTLSWRTHVFSIICAFLSSYANIALSNLLSNVGLPASSWASTLTISLMLLVSGRSLSTYSIAISQDRSPGDLLHTPIQCAEANTDSSSV</sequence>
<evidence type="ECO:0000256" key="2">
    <source>
        <dbReference type="ARBA" id="ARBA00005914"/>
    </source>
</evidence>
<dbReference type="PIRSF" id="PIRSF016502">
    <property type="entry name" value="Urea_transporter"/>
    <property type="match status" value="1"/>
</dbReference>
<comment type="catalytic activity">
    <reaction evidence="7">
        <text>urea(in) = urea(out)</text>
        <dbReference type="Rhea" id="RHEA:32799"/>
        <dbReference type="ChEBI" id="CHEBI:16199"/>
    </reaction>
</comment>
<keyword evidence="6 8" id="KW-0472">Membrane</keyword>
<evidence type="ECO:0000256" key="7">
    <source>
        <dbReference type="ARBA" id="ARBA00033993"/>
    </source>
</evidence>
<feature type="region of interest" description="Disordered" evidence="9">
    <location>
        <begin position="235"/>
        <end position="292"/>
    </location>
</feature>
<organism evidence="11 12">
    <name type="scientific">Hemibagrus guttatus</name>
    <dbReference type="NCBI Taxonomy" id="175788"/>
    <lineage>
        <taxon>Eukaryota</taxon>
        <taxon>Metazoa</taxon>
        <taxon>Chordata</taxon>
        <taxon>Craniata</taxon>
        <taxon>Vertebrata</taxon>
        <taxon>Euteleostomi</taxon>
        <taxon>Actinopterygii</taxon>
        <taxon>Neopterygii</taxon>
        <taxon>Teleostei</taxon>
        <taxon>Ostariophysi</taxon>
        <taxon>Siluriformes</taxon>
        <taxon>Bagridae</taxon>
        <taxon>Hemibagrus</taxon>
    </lineage>
</organism>
<evidence type="ECO:0000256" key="8">
    <source>
        <dbReference type="PIRNR" id="PIRNR016502"/>
    </source>
</evidence>